<evidence type="ECO:0000313" key="5">
    <source>
        <dbReference type="Proteomes" id="UP000004621"/>
    </source>
</evidence>
<protein>
    <submittedName>
        <fullName evidence="4">Hydrolase, NUDIX family</fullName>
    </submittedName>
</protein>
<reference evidence="4 5" key="1">
    <citation type="submission" date="2010-01" db="EMBL/GenBank/DDBJ databases">
        <authorList>
            <person name="Weinstock G."/>
            <person name="Sodergren E."/>
            <person name="Clifton S."/>
            <person name="Fulton L."/>
            <person name="Fulton B."/>
            <person name="Courtney L."/>
            <person name="Fronick C."/>
            <person name="Harrison M."/>
            <person name="Strong C."/>
            <person name="Farmer C."/>
            <person name="Delahaunty K."/>
            <person name="Markovic C."/>
            <person name="Hall O."/>
            <person name="Minx P."/>
            <person name="Tomlinson C."/>
            <person name="Mitreva M."/>
            <person name="Nelson J."/>
            <person name="Hou S."/>
            <person name="Wollam A."/>
            <person name="Pepin K.H."/>
            <person name="Johnson M."/>
            <person name="Bhonagiri V."/>
            <person name="Nash W.E."/>
            <person name="Warren W."/>
            <person name="Chinwalla A."/>
            <person name="Mardis E.R."/>
            <person name="Wilson R.K."/>
        </authorList>
    </citation>
    <scope>NUCLEOTIDE SEQUENCE [LARGE SCALE GENOMIC DNA]</scope>
    <source>
        <strain evidence="4 5">NJ9703</strain>
    </source>
</reference>
<proteinExistence type="predicted"/>
<organism evidence="4 5">
    <name type="scientific">Neisseria subflava NJ9703</name>
    <dbReference type="NCBI Taxonomy" id="546268"/>
    <lineage>
        <taxon>Bacteria</taxon>
        <taxon>Pseudomonadati</taxon>
        <taxon>Pseudomonadota</taxon>
        <taxon>Betaproteobacteria</taxon>
        <taxon>Neisseriales</taxon>
        <taxon>Neisseriaceae</taxon>
        <taxon>Neisseria</taxon>
    </lineage>
</organism>
<dbReference type="Proteomes" id="UP000004621">
    <property type="component" value="Unassembled WGS sequence"/>
</dbReference>
<dbReference type="PROSITE" id="PS00893">
    <property type="entry name" value="NUDIX_BOX"/>
    <property type="match status" value="1"/>
</dbReference>
<dbReference type="Pfam" id="PF00293">
    <property type="entry name" value="NUDIX"/>
    <property type="match status" value="1"/>
</dbReference>
<dbReference type="GO" id="GO:0016787">
    <property type="term" value="F:hydrolase activity"/>
    <property type="evidence" value="ECO:0007669"/>
    <property type="project" value="UniProtKB-KW"/>
</dbReference>
<dbReference type="RefSeq" id="WP_004520225.1">
    <property type="nucleotide sequence ID" value="NZ_ACEO02000007.1"/>
</dbReference>
<dbReference type="PROSITE" id="PS51462">
    <property type="entry name" value="NUDIX"/>
    <property type="match status" value="1"/>
</dbReference>
<dbReference type="CDD" id="cd03676">
    <property type="entry name" value="NUDIX_Tnr3_like"/>
    <property type="match status" value="1"/>
</dbReference>
<evidence type="ECO:0000256" key="1">
    <source>
        <dbReference type="ARBA" id="ARBA00001946"/>
    </source>
</evidence>
<evidence type="ECO:0000256" key="2">
    <source>
        <dbReference type="ARBA" id="ARBA00022801"/>
    </source>
</evidence>
<dbReference type="InterPro" id="IPR015797">
    <property type="entry name" value="NUDIX_hydrolase-like_dom_sf"/>
</dbReference>
<evidence type="ECO:0000259" key="3">
    <source>
        <dbReference type="PROSITE" id="PS51462"/>
    </source>
</evidence>
<dbReference type="InterPro" id="IPR000086">
    <property type="entry name" value="NUDIX_hydrolase_dom"/>
</dbReference>
<gene>
    <name evidence="4" type="ORF">NEISUBOT_04640</name>
</gene>
<keyword evidence="2 4" id="KW-0378">Hydrolase</keyword>
<name>A0A9W5IQD3_NEISU</name>
<dbReference type="SUPFAM" id="SSF55811">
    <property type="entry name" value="Nudix"/>
    <property type="match status" value="1"/>
</dbReference>
<dbReference type="Gene3D" id="3.90.79.10">
    <property type="entry name" value="Nucleoside Triphosphate Pyrophosphohydrolase"/>
    <property type="match status" value="1"/>
</dbReference>
<comment type="caution">
    <text evidence="4">The sequence shown here is derived from an EMBL/GenBank/DDBJ whole genome shotgun (WGS) entry which is preliminary data.</text>
</comment>
<sequence>MSQSFRFEQVFTPDVHDTLWDWAQTSYGASDDWCILYLNGLPLGRLNPLWRERLGQDWTGRQSTLSDGLNLETDNWTQMGDSLQTLAQQWRECGWLKGWRGEKFDICDQSGKPLCALERAAFRPFGLMSQAVHLNGLVETKDGLRFWIGRRSPHKAVDPNKLDNLTGGGISSGERPSEAVCREGEEEAGIPASLTPHIRPTAQIYSLRPVNRGVHNEILYIFDIVLPEGFQPANQDGEVAGFELMDIPTLLDAMLGGHMMHDAQLVTIEACRRYGLIDPKHPLSAWLDSIRCRPHF</sequence>
<accession>A0A9W5IQD3</accession>
<evidence type="ECO:0000313" key="4">
    <source>
        <dbReference type="EMBL" id="EFC51932.1"/>
    </source>
</evidence>
<feature type="domain" description="Nudix hydrolase" evidence="3">
    <location>
        <begin position="128"/>
        <end position="268"/>
    </location>
</feature>
<dbReference type="InterPro" id="IPR020084">
    <property type="entry name" value="NUDIX_hydrolase_CS"/>
</dbReference>
<comment type="cofactor">
    <cofactor evidence="1">
        <name>Mg(2+)</name>
        <dbReference type="ChEBI" id="CHEBI:18420"/>
    </cofactor>
</comment>
<dbReference type="AlphaFoldDB" id="A0A9W5IQD3"/>
<dbReference type="EMBL" id="ACEO02000007">
    <property type="protein sequence ID" value="EFC51932.1"/>
    <property type="molecule type" value="Genomic_DNA"/>
</dbReference>